<dbReference type="InterPro" id="IPR009901">
    <property type="entry name" value="Phage_VT1-Sakai_H0025"/>
</dbReference>
<sequence>MRQIKLTISELAAVTGIHRQTISKRLKDTESLPGSSCKKKIYDLKKALAAIYKSKQI</sequence>
<accession>A0A6N3C997</accession>
<evidence type="ECO:0008006" key="2">
    <source>
        <dbReference type="Google" id="ProtNLM"/>
    </source>
</evidence>
<name>A0A6N3C997_ENTAG</name>
<dbReference type="AlphaFoldDB" id="A0A6N3C997"/>
<gene>
    <name evidence="1" type="ORF">PALFYP105_03355</name>
</gene>
<dbReference type="Pfam" id="PF07278">
    <property type="entry name" value="DUF1441"/>
    <property type="match status" value="1"/>
</dbReference>
<dbReference type="GO" id="GO:0003677">
    <property type="term" value="F:DNA binding"/>
    <property type="evidence" value="ECO:0007669"/>
    <property type="project" value="InterPro"/>
</dbReference>
<dbReference type="EMBL" id="CACRUS010000006">
    <property type="protein sequence ID" value="VYU12595.1"/>
    <property type="molecule type" value="Genomic_DNA"/>
</dbReference>
<organism evidence="1">
    <name type="scientific">Enterobacter agglomerans</name>
    <name type="common">Erwinia herbicola</name>
    <name type="synonym">Pantoea agglomerans</name>
    <dbReference type="NCBI Taxonomy" id="549"/>
    <lineage>
        <taxon>Bacteria</taxon>
        <taxon>Pseudomonadati</taxon>
        <taxon>Pseudomonadota</taxon>
        <taxon>Gammaproteobacteria</taxon>
        <taxon>Enterobacterales</taxon>
        <taxon>Erwiniaceae</taxon>
        <taxon>Pantoea</taxon>
        <taxon>Pantoea agglomerans group</taxon>
    </lineage>
</organism>
<protein>
    <recommendedName>
        <fullName evidence="2">DUF1441 family protein</fullName>
    </recommendedName>
</protein>
<evidence type="ECO:0000313" key="1">
    <source>
        <dbReference type="EMBL" id="VYU12595.1"/>
    </source>
</evidence>
<proteinExistence type="predicted"/>
<dbReference type="InterPro" id="IPR010982">
    <property type="entry name" value="Lambda_DNA-bd_dom_sf"/>
</dbReference>
<reference evidence="1" key="1">
    <citation type="submission" date="2019-11" db="EMBL/GenBank/DDBJ databases">
        <authorList>
            <person name="Feng L."/>
        </authorList>
    </citation>
    <scope>NUCLEOTIDE SEQUENCE</scope>
    <source>
        <strain evidence="1">PagglomeransLFYP105</strain>
    </source>
</reference>
<dbReference type="SUPFAM" id="SSF47413">
    <property type="entry name" value="lambda repressor-like DNA-binding domains"/>
    <property type="match status" value="1"/>
</dbReference>